<evidence type="ECO:0000256" key="1">
    <source>
        <dbReference type="ARBA" id="ARBA00000900"/>
    </source>
</evidence>
<comment type="pathway">
    <text evidence="2">Protein modification; protein ubiquitination.</text>
</comment>
<dbReference type="Proteomes" id="UP001497512">
    <property type="component" value="Chromosome 6"/>
</dbReference>
<dbReference type="InterPro" id="IPR016024">
    <property type="entry name" value="ARM-type_fold"/>
</dbReference>
<feature type="domain" description="U-box" evidence="5">
    <location>
        <begin position="54"/>
        <end position="128"/>
    </location>
</feature>
<dbReference type="SUPFAM" id="SSF57850">
    <property type="entry name" value="RING/U-box"/>
    <property type="match status" value="1"/>
</dbReference>
<gene>
    <name evidence="6" type="ORF">CSSPTR1EN2_LOCUS19567</name>
</gene>
<evidence type="ECO:0000313" key="6">
    <source>
        <dbReference type="EMBL" id="CAK9229106.1"/>
    </source>
</evidence>
<dbReference type="PANTHER" id="PTHR22849:SF164">
    <property type="entry name" value="U-BOX DOMAIN-CONTAINING PROTEIN"/>
    <property type="match status" value="1"/>
</dbReference>
<dbReference type="InterPro" id="IPR045210">
    <property type="entry name" value="RING-Ubox_PUB"/>
</dbReference>
<dbReference type="Pfam" id="PF25598">
    <property type="entry name" value="ARM_PUB"/>
    <property type="match status" value="1"/>
</dbReference>
<dbReference type="EC" id="2.3.2.27" evidence="3"/>
<dbReference type="Pfam" id="PF04564">
    <property type="entry name" value="U-box"/>
    <property type="match status" value="1"/>
</dbReference>
<dbReference type="InterPro" id="IPR013083">
    <property type="entry name" value="Znf_RING/FYVE/PHD"/>
</dbReference>
<dbReference type="InterPro" id="IPR058678">
    <property type="entry name" value="ARM_PUB"/>
</dbReference>
<dbReference type="InterPro" id="IPR045185">
    <property type="entry name" value="PUB22/23/24-like"/>
</dbReference>
<proteinExistence type="predicted"/>
<dbReference type="PROSITE" id="PS51698">
    <property type="entry name" value="U_BOX"/>
    <property type="match status" value="1"/>
</dbReference>
<protein>
    <recommendedName>
        <fullName evidence="3">RING-type E3 ubiquitin transferase</fullName>
        <ecNumber evidence="3">2.3.2.27</ecNumber>
    </recommendedName>
</protein>
<evidence type="ECO:0000256" key="2">
    <source>
        <dbReference type="ARBA" id="ARBA00004906"/>
    </source>
</evidence>
<evidence type="ECO:0000256" key="3">
    <source>
        <dbReference type="ARBA" id="ARBA00012483"/>
    </source>
</evidence>
<dbReference type="CDD" id="cd16664">
    <property type="entry name" value="RING-Ubox_PUB"/>
    <property type="match status" value="1"/>
</dbReference>
<evidence type="ECO:0000256" key="4">
    <source>
        <dbReference type="ARBA" id="ARBA00022786"/>
    </source>
</evidence>
<evidence type="ECO:0000259" key="5">
    <source>
        <dbReference type="PROSITE" id="PS51698"/>
    </source>
</evidence>
<reference evidence="6" key="1">
    <citation type="submission" date="2024-02" db="EMBL/GenBank/DDBJ databases">
        <authorList>
            <consortium name="ELIXIR-Norway"/>
            <consortium name="Elixir Norway"/>
        </authorList>
    </citation>
    <scope>NUCLEOTIDE SEQUENCE</scope>
</reference>
<comment type="catalytic activity">
    <reaction evidence="1">
        <text>S-ubiquitinyl-[E2 ubiquitin-conjugating enzyme]-L-cysteine + [acceptor protein]-L-lysine = [E2 ubiquitin-conjugating enzyme]-L-cysteine + N(6)-ubiquitinyl-[acceptor protein]-L-lysine.</text>
        <dbReference type="EC" id="2.3.2.27"/>
    </reaction>
</comment>
<sequence>MRSDMAFGAGLEVMMPRGKFEADKLELPVVQQPQQQQHDQWEFLHEEVSSSTVSVPTLFTCPISLELMNDPVTLSTGITYDRASIEKWLGDGHCTCPATNQVLVTQDLIPNHTLRRLIQDWCVERRFPSCTSPERRQPPTIELLEQHARRLLKRIAHGFMMEESLKKLRTLAEGVQTDEKSRMCIVKAGAVPILAAAALGSVVGLDACEDSVATIALLGSLTESDKKAMADAKPAMAALCWILSSGSRDGKIDAAEVLERIIVVGVDISSNLKAAAAAVGINSAAAFGGGAGLPTAIQGLVCLLKEHRVYPRRTVLTSLKCLLSLCAHAPKRNRLAAIEADTVGALIQLLGTTETAAASDHHQQRCCNIEHSFAVLEVLASCAEGREAICNQARLVIPLIAKSMVGISKLATEHAVAVLWAVVSFSSGNRQALQTALQSGGAFTKLLMLLPSECSVRSKLKAREILNLLNPAGDQLSWSSSYCSNNPTSSAPAIYICRPTHTRHNNHINKTRHHVQQQAAALTGMV</sequence>
<organism evidence="6 7">
    <name type="scientific">Sphagnum troendelagicum</name>
    <dbReference type="NCBI Taxonomy" id="128251"/>
    <lineage>
        <taxon>Eukaryota</taxon>
        <taxon>Viridiplantae</taxon>
        <taxon>Streptophyta</taxon>
        <taxon>Embryophyta</taxon>
        <taxon>Bryophyta</taxon>
        <taxon>Sphagnophytina</taxon>
        <taxon>Sphagnopsida</taxon>
        <taxon>Sphagnales</taxon>
        <taxon>Sphagnaceae</taxon>
        <taxon>Sphagnum</taxon>
    </lineage>
</organism>
<keyword evidence="4" id="KW-0833">Ubl conjugation pathway</keyword>
<dbReference type="PANTHER" id="PTHR22849">
    <property type="entry name" value="WDSAM1 PROTEIN"/>
    <property type="match status" value="1"/>
</dbReference>
<accession>A0ABP0USP7</accession>
<keyword evidence="7" id="KW-1185">Reference proteome</keyword>
<dbReference type="InterPro" id="IPR011989">
    <property type="entry name" value="ARM-like"/>
</dbReference>
<dbReference type="Gene3D" id="1.25.10.10">
    <property type="entry name" value="Leucine-rich Repeat Variant"/>
    <property type="match status" value="1"/>
</dbReference>
<evidence type="ECO:0000313" key="7">
    <source>
        <dbReference type="Proteomes" id="UP001497512"/>
    </source>
</evidence>
<dbReference type="Gene3D" id="3.30.40.10">
    <property type="entry name" value="Zinc/RING finger domain, C3HC4 (zinc finger)"/>
    <property type="match status" value="1"/>
</dbReference>
<dbReference type="EMBL" id="OZ019898">
    <property type="protein sequence ID" value="CAK9229106.1"/>
    <property type="molecule type" value="Genomic_DNA"/>
</dbReference>
<dbReference type="InterPro" id="IPR003613">
    <property type="entry name" value="Ubox_domain"/>
</dbReference>
<name>A0ABP0USP7_9BRYO</name>
<dbReference type="SUPFAM" id="SSF48371">
    <property type="entry name" value="ARM repeat"/>
    <property type="match status" value="1"/>
</dbReference>
<dbReference type="SMART" id="SM00504">
    <property type="entry name" value="Ubox"/>
    <property type="match status" value="1"/>
</dbReference>